<comment type="caution">
    <text evidence="7">The sequence shown here is derived from an EMBL/GenBank/DDBJ whole genome shotgun (WGS) entry which is preliminary data.</text>
</comment>
<accession>A0A840E3S5</accession>
<keyword evidence="8" id="KW-1185">Reference proteome</keyword>
<evidence type="ECO:0000256" key="5">
    <source>
        <dbReference type="SAM" id="SignalP"/>
    </source>
</evidence>
<dbReference type="Pfam" id="PF00578">
    <property type="entry name" value="AhpC-TSA"/>
    <property type="match status" value="1"/>
</dbReference>
<evidence type="ECO:0000256" key="3">
    <source>
        <dbReference type="ARBA" id="ARBA00023157"/>
    </source>
</evidence>
<dbReference type="InterPro" id="IPR013766">
    <property type="entry name" value="Thioredoxin_domain"/>
</dbReference>
<dbReference type="Gene3D" id="3.40.30.10">
    <property type="entry name" value="Glutaredoxin"/>
    <property type="match status" value="1"/>
</dbReference>
<dbReference type="PROSITE" id="PS51352">
    <property type="entry name" value="THIOREDOXIN_2"/>
    <property type="match status" value="1"/>
</dbReference>
<dbReference type="InterPro" id="IPR017937">
    <property type="entry name" value="Thioredoxin_CS"/>
</dbReference>
<keyword evidence="5" id="KW-0732">Signal</keyword>
<evidence type="ECO:0000259" key="6">
    <source>
        <dbReference type="PROSITE" id="PS51352"/>
    </source>
</evidence>
<keyword evidence="2" id="KW-0201">Cytochrome c-type biogenesis</keyword>
<feature type="domain" description="Thioredoxin" evidence="6">
    <location>
        <begin position="309"/>
        <end position="449"/>
    </location>
</feature>
<feature type="chain" id="PRO_5032908425" evidence="5">
    <location>
        <begin position="21"/>
        <end position="449"/>
    </location>
</feature>
<keyword evidence="3" id="KW-1015">Disulfide bond</keyword>
<dbReference type="SUPFAM" id="SSF52833">
    <property type="entry name" value="Thioredoxin-like"/>
    <property type="match status" value="1"/>
</dbReference>
<dbReference type="InterPro" id="IPR050553">
    <property type="entry name" value="Thioredoxin_ResA/DsbE_sf"/>
</dbReference>
<evidence type="ECO:0000256" key="4">
    <source>
        <dbReference type="ARBA" id="ARBA00023284"/>
    </source>
</evidence>
<evidence type="ECO:0000313" key="8">
    <source>
        <dbReference type="Proteomes" id="UP000576209"/>
    </source>
</evidence>
<dbReference type="InterPro" id="IPR036249">
    <property type="entry name" value="Thioredoxin-like_sf"/>
</dbReference>
<evidence type="ECO:0000256" key="2">
    <source>
        <dbReference type="ARBA" id="ARBA00022748"/>
    </source>
</evidence>
<reference evidence="7 8" key="1">
    <citation type="submission" date="2020-08" db="EMBL/GenBank/DDBJ databases">
        <title>Genomic Encyclopedia of Type Strains, Phase IV (KMG-IV): sequencing the most valuable type-strain genomes for metagenomic binning, comparative biology and taxonomic classification.</title>
        <authorList>
            <person name="Goeker M."/>
        </authorList>
    </citation>
    <scope>NUCLEOTIDE SEQUENCE [LARGE SCALE GENOMIC DNA]</scope>
    <source>
        <strain evidence="7 8">DSM 105137</strain>
    </source>
</reference>
<name>A0A840E3S5_9BACT</name>
<feature type="signal peptide" evidence="5">
    <location>
        <begin position="1"/>
        <end position="20"/>
    </location>
</feature>
<dbReference type="InterPro" id="IPR000866">
    <property type="entry name" value="AhpC/TSA"/>
</dbReference>
<evidence type="ECO:0000313" key="7">
    <source>
        <dbReference type="EMBL" id="MBB4079841.1"/>
    </source>
</evidence>
<comment type="subcellular location">
    <subcellularLocation>
        <location evidence="1">Cell envelope</location>
    </subcellularLocation>
</comment>
<dbReference type="RefSeq" id="WP_246416689.1">
    <property type="nucleotide sequence ID" value="NZ_JACIFF010000006.1"/>
</dbReference>
<dbReference type="PROSITE" id="PS00194">
    <property type="entry name" value="THIOREDOXIN_1"/>
    <property type="match status" value="1"/>
</dbReference>
<dbReference type="Proteomes" id="UP000576209">
    <property type="component" value="Unassembled WGS sequence"/>
</dbReference>
<dbReference type="AlphaFoldDB" id="A0A840E3S5"/>
<dbReference type="GO" id="GO:0030313">
    <property type="term" value="C:cell envelope"/>
    <property type="evidence" value="ECO:0007669"/>
    <property type="project" value="UniProtKB-SubCell"/>
</dbReference>
<protein>
    <submittedName>
        <fullName evidence="7">Peroxiredoxin</fullName>
    </submittedName>
</protein>
<dbReference type="PANTHER" id="PTHR42852:SF6">
    <property type="entry name" value="THIOL:DISULFIDE INTERCHANGE PROTEIN DSBE"/>
    <property type="match status" value="1"/>
</dbReference>
<sequence length="449" mass="49657">MKCVATILTVFTALSLGAQGEVTILAAVEGCAIPLQVYAFTGFGFEPVAVLEQNERGDQSASVSVDEPVFRYLGPTPADALPLILTGGDTIEVEGSCGQMRQATVASSPINAAYTQLKATFDEQNERYSTLVQDIEVVRDERVNRDGREAMRELDEEKRQLVQQLKEAYPILGRIASLNTYLSHYSAEEGQYANQLDHYIGTFFQFVDFGDSGYDDLAWTYEGGRNFTDNLLRALPADRLTEAVLEQTGRWPAGSRARFMARSGALASLLTKKHPAGLEVADQLIEEYADAYPDPIAALRQQTAPLRSSAIGAPAPLFTASTPDGGEISLESLRGKVVLLDFWASWCGPCRRENPNVVRMYNKYKDEGFEILGVSLDDRKDRWENAIAADKLTWLHVSDLRGWKSEYGQLYGVTSIPQTVLLDRDGNILARNLRGRDLERKLAEVLGVK</sequence>
<organism evidence="7 8">
    <name type="scientific">Neolewinella aquimaris</name>
    <dbReference type="NCBI Taxonomy" id="1835722"/>
    <lineage>
        <taxon>Bacteria</taxon>
        <taxon>Pseudomonadati</taxon>
        <taxon>Bacteroidota</taxon>
        <taxon>Saprospiria</taxon>
        <taxon>Saprospirales</taxon>
        <taxon>Lewinellaceae</taxon>
        <taxon>Neolewinella</taxon>
    </lineage>
</organism>
<dbReference type="PANTHER" id="PTHR42852">
    <property type="entry name" value="THIOL:DISULFIDE INTERCHANGE PROTEIN DSBE"/>
    <property type="match status" value="1"/>
</dbReference>
<evidence type="ECO:0000256" key="1">
    <source>
        <dbReference type="ARBA" id="ARBA00004196"/>
    </source>
</evidence>
<dbReference type="CDD" id="cd02966">
    <property type="entry name" value="TlpA_like_family"/>
    <property type="match status" value="1"/>
</dbReference>
<keyword evidence="4" id="KW-0676">Redox-active center</keyword>
<dbReference type="GO" id="GO:0017004">
    <property type="term" value="P:cytochrome complex assembly"/>
    <property type="evidence" value="ECO:0007669"/>
    <property type="project" value="UniProtKB-KW"/>
</dbReference>
<dbReference type="EMBL" id="JACIFF010000006">
    <property type="protein sequence ID" value="MBB4079841.1"/>
    <property type="molecule type" value="Genomic_DNA"/>
</dbReference>
<proteinExistence type="predicted"/>
<gene>
    <name evidence="7" type="ORF">GGR28_002468</name>
</gene>